<evidence type="ECO:0000256" key="4">
    <source>
        <dbReference type="ARBA" id="ARBA00012483"/>
    </source>
</evidence>
<keyword evidence="8" id="KW-0833">Ubl conjugation pathway</keyword>
<evidence type="ECO:0000256" key="3">
    <source>
        <dbReference type="ARBA" id="ARBA00009119"/>
    </source>
</evidence>
<keyword evidence="6" id="KW-0479">Metal-binding</keyword>
<feature type="compositionally biased region" description="Acidic residues" evidence="11">
    <location>
        <begin position="367"/>
        <end position="379"/>
    </location>
</feature>
<evidence type="ECO:0000256" key="9">
    <source>
        <dbReference type="ARBA" id="ARBA00022833"/>
    </source>
</evidence>
<dbReference type="AlphaFoldDB" id="A0A5J9U2H5"/>
<dbReference type="Proteomes" id="UP000324897">
    <property type="component" value="Chromosome 7"/>
</dbReference>
<dbReference type="Pfam" id="PF21362">
    <property type="entry name" value="Sina_RING"/>
    <property type="match status" value="1"/>
</dbReference>
<keyword evidence="14" id="KW-1185">Reference proteome</keyword>
<dbReference type="InterPro" id="IPR049548">
    <property type="entry name" value="Sina-like_RING"/>
</dbReference>
<dbReference type="UniPathway" id="UPA00143"/>
<dbReference type="Pfam" id="PF21361">
    <property type="entry name" value="Sina_ZnF"/>
    <property type="match status" value="2"/>
</dbReference>
<evidence type="ECO:0000256" key="1">
    <source>
        <dbReference type="ARBA" id="ARBA00000900"/>
    </source>
</evidence>
<proteinExistence type="inferred from homology"/>
<keyword evidence="7 10" id="KW-0863">Zinc-finger</keyword>
<organism evidence="13 14">
    <name type="scientific">Eragrostis curvula</name>
    <name type="common">weeping love grass</name>
    <dbReference type="NCBI Taxonomy" id="38414"/>
    <lineage>
        <taxon>Eukaryota</taxon>
        <taxon>Viridiplantae</taxon>
        <taxon>Streptophyta</taxon>
        <taxon>Embryophyta</taxon>
        <taxon>Tracheophyta</taxon>
        <taxon>Spermatophyta</taxon>
        <taxon>Magnoliopsida</taxon>
        <taxon>Liliopsida</taxon>
        <taxon>Poales</taxon>
        <taxon>Poaceae</taxon>
        <taxon>PACMAD clade</taxon>
        <taxon>Chloridoideae</taxon>
        <taxon>Eragrostideae</taxon>
        <taxon>Eragrostidinae</taxon>
        <taxon>Eragrostis</taxon>
    </lineage>
</organism>
<sequence>MEHLVASIRIPCPNASHGCVARPAYHRRDAHNRVCPHAPCRCPGVSCGFIASTTSLLDHIATVHRWPCATKVRAGEALSIRLHDGFNFLCADQTAGDDNQCTISSIPLLYLLNVTQERLGRAISVLRVHPHATSTSSIDNCDDDLPASLTSQCELIFSHYDGSINGALCCRYYQSSEFQVACTDLSNGLPNPDLCFQFIVPNSVLGDDKEGIQVKARHPANSRSMDVEEQSSPPRRPWEAGDASSSVTRKRTRYWKPLPESLAEDESEEDPNSGDERDESQGQDLNEDEGNGEEDEEQQQRHESHALSGSNGDDSVGDQQEEHGGGWGGNRQQPRRWCPPPMYEDEDDDEWGLGGNRQRRRRPFPVYEDEEEEEDDDEWGLGGNSRRRRRPFPVYEDDESGWGGSHRQPRQRWYEEDEEHDDGDDDESELGGNQLPPLPSSPPLPPPPPPPPPPQPPTTSCSESSMIGDVTVENSSALDCTICFLPLKPPIFQCDVGHVVCSPCHDKLQEAEADGRCHVCRAPTTGGYRRCHAMEQLVDSIRVPCPHAAHGCAAKPAYHDRERHARACAHAPYRCPDKNCLFLGSPAALLDHVAYAHGWPCTAEITTEGAFNVNLRDGFNFLTAVRGNHQFVILLNVARAPFGRAISAVRIRPHATAVSSSPAVCELELSYSLNSNDGDMCPSIHSQTSLFNVGCTDLSGGLRDPNVSFHFVIPKYVPGHNEDFIEVTASLAISNVPGHPTAS</sequence>
<feature type="domain" description="SIAH-type" evidence="12">
    <location>
        <begin position="7"/>
        <end position="65"/>
    </location>
</feature>
<comment type="caution">
    <text evidence="13">The sequence shown here is derived from an EMBL/GenBank/DDBJ whole genome shotgun (WGS) entry which is preliminary data.</text>
</comment>
<evidence type="ECO:0000256" key="5">
    <source>
        <dbReference type="ARBA" id="ARBA00022679"/>
    </source>
</evidence>
<dbReference type="OrthoDB" id="615710at2759"/>
<keyword evidence="5" id="KW-0808">Transferase</keyword>
<feature type="compositionally biased region" description="Acidic residues" evidence="11">
    <location>
        <begin position="415"/>
        <end position="429"/>
    </location>
</feature>
<dbReference type="EC" id="2.3.2.27" evidence="4"/>
<dbReference type="PROSITE" id="PS51081">
    <property type="entry name" value="ZF_SIAH"/>
    <property type="match status" value="2"/>
</dbReference>
<evidence type="ECO:0000256" key="6">
    <source>
        <dbReference type="ARBA" id="ARBA00022723"/>
    </source>
</evidence>
<dbReference type="GO" id="GO:0005737">
    <property type="term" value="C:cytoplasm"/>
    <property type="evidence" value="ECO:0007669"/>
    <property type="project" value="TreeGrafter"/>
</dbReference>
<dbReference type="CDD" id="cd16571">
    <property type="entry name" value="RING-HC_SIAHs"/>
    <property type="match status" value="1"/>
</dbReference>
<evidence type="ECO:0000259" key="12">
    <source>
        <dbReference type="PROSITE" id="PS51081"/>
    </source>
</evidence>
<feature type="non-terminal residue" evidence="13">
    <location>
        <position position="1"/>
    </location>
</feature>
<evidence type="ECO:0000256" key="7">
    <source>
        <dbReference type="ARBA" id="ARBA00022771"/>
    </source>
</evidence>
<dbReference type="EMBL" id="RWGY01000029">
    <property type="protein sequence ID" value="TVU17657.1"/>
    <property type="molecule type" value="Genomic_DNA"/>
</dbReference>
<dbReference type="PANTHER" id="PTHR10315">
    <property type="entry name" value="E3 UBIQUITIN PROTEIN LIGASE SIAH"/>
    <property type="match status" value="1"/>
</dbReference>
<evidence type="ECO:0000256" key="2">
    <source>
        <dbReference type="ARBA" id="ARBA00004906"/>
    </source>
</evidence>
<dbReference type="GO" id="GO:0008270">
    <property type="term" value="F:zinc ion binding"/>
    <property type="evidence" value="ECO:0007669"/>
    <property type="project" value="UniProtKB-KW"/>
</dbReference>
<feature type="domain" description="SIAH-type" evidence="12">
    <location>
        <begin position="540"/>
        <end position="598"/>
    </location>
</feature>
<feature type="region of interest" description="Disordered" evidence="11">
    <location>
        <begin position="215"/>
        <end position="465"/>
    </location>
</feature>
<evidence type="ECO:0000256" key="11">
    <source>
        <dbReference type="SAM" id="MobiDB-lite"/>
    </source>
</evidence>
<comment type="similarity">
    <text evidence="3">Belongs to the SINA (Seven in absentia) family.</text>
</comment>
<dbReference type="InterPro" id="IPR052088">
    <property type="entry name" value="E3_ubiquitin-ligase_SINA"/>
</dbReference>
<dbReference type="PANTHER" id="PTHR10315:SF96">
    <property type="entry name" value="SIAH-TYPE DOMAIN-CONTAINING PROTEIN"/>
    <property type="match status" value="1"/>
</dbReference>
<accession>A0A5J9U2H5</accession>
<protein>
    <recommendedName>
        <fullName evidence="4">RING-type E3 ubiquitin transferase</fullName>
        <ecNumber evidence="4">2.3.2.27</ecNumber>
    </recommendedName>
</protein>
<name>A0A5J9U2H5_9POAL</name>
<evidence type="ECO:0000313" key="14">
    <source>
        <dbReference type="Proteomes" id="UP000324897"/>
    </source>
</evidence>
<dbReference type="Gramene" id="TVU17657">
    <property type="protein sequence ID" value="TVU17657"/>
    <property type="gene ID" value="EJB05_33705"/>
</dbReference>
<feature type="compositionally biased region" description="Acidic residues" evidence="11">
    <location>
        <begin position="285"/>
        <end position="297"/>
    </location>
</feature>
<dbReference type="SUPFAM" id="SSF49599">
    <property type="entry name" value="TRAF domain-like"/>
    <property type="match status" value="2"/>
</dbReference>
<dbReference type="InterPro" id="IPR013083">
    <property type="entry name" value="Znf_RING/FYVE/PHD"/>
</dbReference>
<reference evidence="13 14" key="1">
    <citation type="journal article" date="2019" name="Sci. Rep.">
        <title>A high-quality genome of Eragrostis curvula grass provides insights into Poaceae evolution and supports new strategies to enhance forage quality.</title>
        <authorList>
            <person name="Carballo J."/>
            <person name="Santos B.A.C.M."/>
            <person name="Zappacosta D."/>
            <person name="Garbus I."/>
            <person name="Selva J.P."/>
            <person name="Gallo C.A."/>
            <person name="Diaz A."/>
            <person name="Albertini E."/>
            <person name="Caccamo M."/>
            <person name="Echenique V."/>
        </authorList>
    </citation>
    <scope>NUCLEOTIDE SEQUENCE [LARGE SCALE GENOMIC DNA]</scope>
    <source>
        <strain evidence="14">cv. Victoria</strain>
        <tissue evidence="13">Leaf</tissue>
    </source>
</reference>
<feature type="compositionally biased region" description="Pro residues" evidence="11">
    <location>
        <begin position="436"/>
        <end position="457"/>
    </location>
</feature>
<dbReference type="InterPro" id="IPR013010">
    <property type="entry name" value="Znf_SIAH"/>
</dbReference>
<dbReference type="Gene3D" id="3.30.40.10">
    <property type="entry name" value="Zinc/RING finger domain, C3HC4 (zinc finger)"/>
    <property type="match status" value="3"/>
</dbReference>
<comment type="catalytic activity">
    <reaction evidence="1">
        <text>S-ubiquitinyl-[E2 ubiquitin-conjugating enzyme]-L-cysteine + [acceptor protein]-L-lysine = [E2 ubiquitin-conjugating enzyme]-L-cysteine + N(6)-ubiquitinyl-[acceptor protein]-L-lysine.</text>
        <dbReference type="EC" id="2.3.2.27"/>
    </reaction>
</comment>
<evidence type="ECO:0000256" key="10">
    <source>
        <dbReference type="PROSITE-ProRule" id="PRU00455"/>
    </source>
</evidence>
<comment type="pathway">
    <text evidence="2">Protein modification; protein ubiquitination.</text>
</comment>
<evidence type="ECO:0000256" key="8">
    <source>
        <dbReference type="ARBA" id="ARBA00022786"/>
    </source>
</evidence>
<keyword evidence="9" id="KW-0862">Zinc</keyword>
<evidence type="ECO:0000313" key="13">
    <source>
        <dbReference type="EMBL" id="TVU17657.1"/>
    </source>
</evidence>
<dbReference type="GO" id="GO:0061630">
    <property type="term" value="F:ubiquitin protein ligase activity"/>
    <property type="evidence" value="ECO:0007669"/>
    <property type="project" value="UniProtKB-EC"/>
</dbReference>
<dbReference type="GO" id="GO:0016567">
    <property type="term" value="P:protein ubiquitination"/>
    <property type="evidence" value="ECO:0007669"/>
    <property type="project" value="UniProtKB-UniPathway"/>
</dbReference>
<feature type="compositionally biased region" description="Acidic residues" evidence="11">
    <location>
        <begin position="262"/>
        <end position="278"/>
    </location>
</feature>
<gene>
    <name evidence="13" type="ORF">EJB05_33705</name>
</gene>